<dbReference type="EMBL" id="AOJG01000001">
    <property type="protein sequence ID" value="EMA64736.1"/>
    <property type="molecule type" value="Genomic_DNA"/>
</dbReference>
<dbReference type="InterPro" id="IPR002104">
    <property type="entry name" value="Integrase_catalytic"/>
</dbReference>
<dbReference type="GO" id="GO:0006310">
    <property type="term" value="P:DNA recombination"/>
    <property type="evidence" value="ECO:0007669"/>
    <property type="project" value="UniProtKB-KW"/>
</dbReference>
<keyword evidence="1" id="KW-0229">DNA integration</keyword>
<evidence type="ECO:0000313" key="6">
    <source>
        <dbReference type="Proteomes" id="UP000011650"/>
    </source>
</evidence>
<keyword evidence="3" id="KW-0233">DNA recombination</keyword>
<evidence type="ECO:0000313" key="5">
    <source>
        <dbReference type="EMBL" id="EMA64736.1"/>
    </source>
</evidence>
<sequence length="193" mass="21938">MWLTPDQVDALRTACYEAGAPYLQQRNETMIALTYDTGLRVGELVDVDVEMLREGNSELYLPGHIQKDYPNDNSPGPVTMELSTDVSRLISSYLNSRWKESPALFPARSSERISTQGVRNMLHKVAETANVRPYLVDGSRGDAEDVSPHALRHSVAYRMMNAEDGNTLYDVRNRLRHRSIQTTERVYDHLIKV</sequence>
<dbReference type="GO" id="GO:0003677">
    <property type="term" value="F:DNA binding"/>
    <property type="evidence" value="ECO:0007669"/>
    <property type="project" value="UniProtKB-KW"/>
</dbReference>
<gene>
    <name evidence="5" type="ORF">C469_00730</name>
</gene>
<dbReference type="AlphaFoldDB" id="M0P3R6"/>
<comment type="caution">
    <text evidence="5">The sequence shown here is derived from an EMBL/GenBank/DDBJ whole genome shotgun (WGS) entry which is preliminary data.</text>
</comment>
<evidence type="ECO:0000256" key="2">
    <source>
        <dbReference type="ARBA" id="ARBA00023125"/>
    </source>
</evidence>
<dbReference type="CDD" id="cd00397">
    <property type="entry name" value="DNA_BRE_C"/>
    <property type="match status" value="1"/>
</dbReference>
<proteinExistence type="predicted"/>
<dbReference type="InterPro" id="IPR050090">
    <property type="entry name" value="Tyrosine_recombinase_XerCD"/>
</dbReference>
<keyword evidence="6" id="KW-1185">Reference proteome</keyword>
<dbReference type="SUPFAM" id="SSF56349">
    <property type="entry name" value="DNA breaking-rejoining enzymes"/>
    <property type="match status" value="1"/>
</dbReference>
<evidence type="ECO:0000259" key="4">
    <source>
        <dbReference type="Pfam" id="PF00589"/>
    </source>
</evidence>
<feature type="domain" description="Tyr recombinase" evidence="4">
    <location>
        <begin position="2"/>
        <end position="190"/>
    </location>
</feature>
<organism evidence="5 6">
    <name type="scientific">Halorubrum lipolyticum DSM 21995</name>
    <dbReference type="NCBI Taxonomy" id="1227482"/>
    <lineage>
        <taxon>Archaea</taxon>
        <taxon>Methanobacteriati</taxon>
        <taxon>Methanobacteriota</taxon>
        <taxon>Stenosarchaea group</taxon>
        <taxon>Halobacteria</taxon>
        <taxon>Halobacteriales</taxon>
        <taxon>Haloferacaceae</taxon>
        <taxon>Halorubrum</taxon>
    </lineage>
</organism>
<name>M0P3R6_9EURY</name>
<accession>M0P3R6</accession>
<evidence type="ECO:0000256" key="3">
    <source>
        <dbReference type="ARBA" id="ARBA00023172"/>
    </source>
</evidence>
<reference evidence="5 6" key="1">
    <citation type="journal article" date="2014" name="PLoS Genet.">
        <title>Phylogenetically driven sequencing of extremely halophilic archaea reveals strategies for static and dynamic osmo-response.</title>
        <authorList>
            <person name="Becker E.A."/>
            <person name="Seitzer P.M."/>
            <person name="Tritt A."/>
            <person name="Larsen D."/>
            <person name="Krusor M."/>
            <person name="Yao A.I."/>
            <person name="Wu D."/>
            <person name="Madern D."/>
            <person name="Eisen J.A."/>
            <person name="Darling A.E."/>
            <person name="Facciotti M.T."/>
        </authorList>
    </citation>
    <scope>NUCLEOTIDE SEQUENCE [LARGE SCALE GENOMIC DNA]</scope>
    <source>
        <strain evidence="5 6">DSM 21995</strain>
    </source>
</reference>
<dbReference type="PANTHER" id="PTHR30349:SF41">
    <property type="entry name" value="INTEGRASE_RECOMBINASE PROTEIN MJ0367-RELATED"/>
    <property type="match status" value="1"/>
</dbReference>
<keyword evidence="2" id="KW-0238">DNA-binding</keyword>
<dbReference type="PANTHER" id="PTHR30349">
    <property type="entry name" value="PHAGE INTEGRASE-RELATED"/>
    <property type="match status" value="1"/>
</dbReference>
<dbReference type="InterPro" id="IPR011010">
    <property type="entry name" value="DNA_brk_join_enz"/>
</dbReference>
<dbReference type="GO" id="GO:0015074">
    <property type="term" value="P:DNA integration"/>
    <property type="evidence" value="ECO:0007669"/>
    <property type="project" value="UniProtKB-KW"/>
</dbReference>
<dbReference type="Proteomes" id="UP000011650">
    <property type="component" value="Unassembled WGS sequence"/>
</dbReference>
<dbReference type="Gene3D" id="1.10.443.10">
    <property type="entry name" value="Intergrase catalytic core"/>
    <property type="match status" value="1"/>
</dbReference>
<protein>
    <submittedName>
        <fullName evidence="5">Integrase family protein</fullName>
    </submittedName>
</protein>
<dbReference type="InterPro" id="IPR013762">
    <property type="entry name" value="Integrase-like_cat_sf"/>
</dbReference>
<evidence type="ECO:0000256" key="1">
    <source>
        <dbReference type="ARBA" id="ARBA00022908"/>
    </source>
</evidence>
<dbReference type="Pfam" id="PF00589">
    <property type="entry name" value="Phage_integrase"/>
    <property type="match status" value="1"/>
</dbReference>